<dbReference type="Proteomes" id="UP000515121">
    <property type="component" value="Unplaced"/>
</dbReference>
<feature type="domain" description="GST N-terminal" evidence="7">
    <location>
        <begin position="2"/>
        <end position="81"/>
    </location>
</feature>
<organism evidence="9 10">
    <name type="scientific">Durio zibethinus</name>
    <name type="common">Durian</name>
    <dbReference type="NCBI Taxonomy" id="66656"/>
    <lineage>
        <taxon>Eukaryota</taxon>
        <taxon>Viridiplantae</taxon>
        <taxon>Streptophyta</taxon>
        <taxon>Embryophyta</taxon>
        <taxon>Tracheophyta</taxon>
        <taxon>Spermatophyta</taxon>
        <taxon>Magnoliopsida</taxon>
        <taxon>eudicotyledons</taxon>
        <taxon>Gunneridae</taxon>
        <taxon>Pentapetalae</taxon>
        <taxon>rosids</taxon>
        <taxon>malvids</taxon>
        <taxon>Malvales</taxon>
        <taxon>Malvaceae</taxon>
        <taxon>Helicteroideae</taxon>
        <taxon>Durio</taxon>
    </lineage>
</organism>
<accession>A0A6P5XN58</accession>
<dbReference type="Pfam" id="PF02798">
    <property type="entry name" value="GST_N"/>
    <property type="match status" value="1"/>
</dbReference>
<keyword evidence="3" id="KW-0216">Detoxification</keyword>
<feature type="domain" description="GST C-terminal" evidence="8">
    <location>
        <begin position="86"/>
        <end position="207"/>
    </location>
</feature>
<dbReference type="GO" id="GO:0006749">
    <property type="term" value="P:glutathione metabolic process"/>
    <property type="evidence" value="ECO:0007669"/>
    <property type="project" value="InterPro"/>
</dbReference>
<dbReference type="InterPro" id="IPR045073">
    <property type="entry name" value="Omega/Tau-like"/>
</dbReference>
<dbReference type="PANTHER" id="PTHR11260:SF752">
    <property type="entry name" value="GLUTATHIONE TRANSFERASE"/>
    <property type="match status" value="1"/>
</dbReference>
<dbReference type="KEGG" id="dzi:111284713"/>
<dbReference type="PROSITE" id="PS50405">
    <property type="entry name" value="GST_CTER"/>
    <property type="match status" value="1"/>
</dbReference>
<comment type="subcellular location">
    <subcellularLocation>
        <location evidence="1">Cytoplasm</location>
        <location evidence="1">Cytosol</location>
    </subcellularLocation>
</comment>
<dbReference type="EC" id="2.5.1.18" evidence="2"/>
<dbReference type="InterPro" id="IPR045074">
    <property type="entry name" value="GST_C_Tau"/>
</dbReference>
<dbReference type="RefSeq" id="XP_022729316.1">
    <property type="nucleotide sequence ID" value="XM_022873581.1"/>
</dbReference>
<evidence type="ECO:0000259" key="7">
    <source>
        <dbReference type="PROSITE" id="PS50404"/>
    </source>
</evidence>
<gene>
    <name evidence="10" type="primary">LOC111284713</name>
</gene>
<evidence type="ECO:0000256" key="3">
    <source>
        <dbReference type="ARBA" id="ARBA00022575"/>
    </source>
</evidence>
<protein>
    <recommendedName>
        <fullName evidence="2">glutathione transferase</fullName>
        <ecNumber evidence="2">2.5.1.18</ecNumber>
    </recommendedName>
</protein>
<dbReference type="InterPro" id="IPR040079">
    <property type="entry name" value="Glutathione_S-Trfase"/>
</dbReference>
<proteinExistence type="inferred from homology"/>
<evidence type="ECO:0000256" key="1">
    <source>
        <dbReference type="ARBA" id="ARBA00004514"/>
    </source>
</evidence>
<keyword evidence="4" id="KW-0808">Transferase</keyword>
<dbReference type="SFLD" id="SFLDG00358">
    <property type="entry name" value="Main_(cytGST)"/>
    <property type="match status" value="1"/>
</dbReference>
<dbReference type="AlphaFoldDB" id="A0A6P5XN58"/>
<dbReference type="Gene3D" id="1.20.1050.10">
    <property type="match status" value="1"/>
</dbReference>
<dbReference type="Pfam" id="PF00043">
    <property type="entry name" value="GST_C"/>
    <property type="match status" value="1"/>
</dbReference>
<keyword evidence="9" id="KW-1185">Reference proteome</keyword>
<dbReference type="GO" id="GO:0009407">
    <property type="term" value="P:toxin catabolic process"/>
    <property type="evidence" value="ECO:0007669"/>
    <property type="project" value="UniProtKB-ARBA"/>
</dbReference>
<dbReference type="FunFam" id="1.20.1050.10:FF:000012">
    <property type="entry name" value="Tau class glutathione S-transferase"/>
    <property type="match status" value="1"/>
</dbReference>
<evidence type="ECO:0000256" key="4">
    <source>
        <dbReference type="ARBA" id="ARBA00022679"/>
    </source>
</evidence>
<dbReference type="SUPFAM" id="SSF47616">
    <property type="entry name" value="GST C-terminal domain-like"/>
    <property type="match status" value="1"/>
</dbReference>
<dbReference type="GeneID" id="111284713"/>
<evidence type="ECO:0000259" key="8">
    <source>
        <dbReference type="PROSITE" id="PS50405"/>
    </source>
</evidence>
<dbReference type="InterPro" id="IPR036249">
    <property type="entry name" value="Thioredoxin-like_sf"/>
</dbReference>
<evidence type="ECO:0000256" key="6">
    <source>
        <dbReference type="ARBA" id="ARBA00047960"/>
    </source>
</evidence>
<evidence type="ECO:0000256" key="5">
    <source>
        <dbReference type="ARBA" id="ARBA00025743"/>
    </source>
</evidence>
<dbReference type="PANTHER" id="PTHR11260">
    <property type="entry name" value="GLUTATHIONE S-TRANSFERASE, GST, SUPERFAMILY, GST DOMAIN CONTAINING"/>
    <property type="match status" value="1"/>
</dbReference>
<name>A0A6P5XN58_DURZI</name>
<dbReference type="CDD" id="cd03058">
    <property type="entry name" value="GST_N_Tau"/>
    <property type="match status" value="1"/>
</dbReference>
<dbReference type="PROSITE" id="PS50404">
    <property type="entry name" value="GST_NTER"/>
    <property type="match status" value="1"/>
</dbReference>
<dbReference type="SUPFAM" id="SSF52833">
    <property type="entry name" value="Thioredoxin-like"/>
    <property type="match status" value="1"/>
</dbReference>
<evidence type="ECO:0000313" key="10">
    <source>
        <dbReference type="RefSeq" id="XP_022729316.1"/>
    </source>
</evidence>
<dbReference type="InterPro" id="IPR004046">
    <property type="entry name" value="GST_C"/>
</dbReference>
<dbReference type="Gene3D" id="3.40.30.10">
    <property type="entry name" value="Glutaredoxin"/>
    <property type="match status" value="1"/>
</dbReference>
<reference evidence="10" key="1">
    <citation type="submission" date="2025-08" db="UniProtKB">
        <authorList>
            <consortium name="RefSeq"/>
        </authorList>
    </citation>
    <scope>IDENTIFICATION</scope>
    <source>
        <tissue evidence="10">Fruit stalk</tissue>
    </source>
</reference>
<evidence type="ECO:0000313" key="9">
    <source>
        <dbReference type="Proteomes" id="UP000515121"/>
    </source>
</evidence>
<dbReference type="GO" id="GO:0005829">
    <property type="term" value="C:cytosol"/>
    <property type="evidence" value="ECO:0007669"/>
    <property type="project" value="UniProtKB-SubCell"/>
</dbReference>
<evidence type="ECO:0000256" key="2">
    <source>
        <dbReference type="ARBA" id="ARBA00012452"/>
    </source>
</evidence>
<dbReference type="SFLD" id="SFLDG01152">
    <property type="entry name" value="Main.3:_Omega-_and_Tau-like"/>
    <property type="match status" value="1"/>
</dbReference>
<dbReference type="SFLD" id="SFLDS00019">
    <property type="entry name" value="Glutathione_Transferase_(cytos"/>
    <property type="match status" value="1"/>
</dbReference>
<dbReference type="CDD" id="cd03185">
    <property type="entry name" value="GST_C_Tau"/>
    <property type="match status" value="1"/>
</dbReference>
<dbReference type="GO" id="GO:0004364">
    <property type="term" value="F:glutathione transferase activity"/>
    <property type="evidence" value="ECO:0007669"/>
    <property type="project" value="UniProtKB-EC"/>
</dbReference>
<dbReference type="InterPro" id="IPR010987">
    <property type="entry name" value="Glutathione-S-Trfase_C-like"/>
</dbReference>
<dbReference type="FunFam" id="3.40.30.10:FF:000197">
    <property type="entry name" value="Glutathione S-transferase U10"/>
    <property type="match status" value="1"/>
</dbReference>
<comment type="catalytic activity">
    <reaction evidence="6">
        <text>RX + glutathione = an S-substituted glutathione + a halide anion + H(+)</text>
        <dbReference type="Rhea" id="RHEA:16437"/>
        <dbReference type="ChEBI" id="CHEBI:15378"/>
        <dbReference type="ChEBI" id="CHEBI:16042"/>
        <dbReference type="ChEBI" id="CHEBI:17792"/>
        <dbReference type="ChEBI" id="CHEBI:57925"/>
        <dbReference type="ChEBI" id="CHEBI:90779"/>
        <dbReference type="EC" id="2.5.1.18"/>
    </reaction>
</comment>
<dbReference type="InterPro" id="IPR036282">
    <property type="entry name" value="Glutathione-S-Trfase_C_sf"/>
</dbReference>
<sequence length="216" mass="25407">MAEVKLFGFWASPFSRRVELALKLKGISYEYIEEDLSNKSPSVLKYNPIHKKVPILVHKEKPLAESLVILEYLDETWKSNPILPQDPYERATARFWRKFIDEMLLPTATRANRSTGKEQEQAKEEVHQQLKILEDELKGKEFFSGQRIGYLDIVANILFWFEYPEEVTVGKVLTPEKFPIIYEWIQKLKKVDVVNECRVQKEKYQDFIKSISVVKP</sequence>
<dbReference type="InterPro" id="IPR004045">
    <property type="entry name" value="Glutathione_S-Trfase_N"/>
</dbReference>
<comment type="similarity">
    <text evidence="5">Belongs to the GST superfamily. Tau family.</text>
</comment>